<dbReference type="Gene3D" id="1.10.287.3160">
    <property type="match status" value="1"/>
</dbReference>
<name>M7BI49_CHEMY</name>
<protein>
    <submittedName>
        <fullName evidence="2">Uncharacterized protein</fullName>
    </submittedName>
</protein>
<evidence type="ECO:0000313" key="1">
    <source>
        <dbReference type="EMBL" id="EMP37595.1"/>
    </source>
</evidence>
<proteinExistence type="predicted"/>
<gene>
    <name evidence="1" type="ORF">UY3_05225</name>
    <name evidence="2" type="ORF">UY3_05226</name>
</gene>
<evidence type="ECO:0000313" key="2">
    <source>
        <dbReference type="EMBL" id="EMP37596.1"/>
    </source>
</evidence>
<evidence type="ECO:0000313" key="3">
    <source>
        <dbReference type="Proteomes" id="UP000031443"/>
    </source>
</evidence>
<dbReference type="Proteomes" id="UP000031443">
    <property type="component" value="Unassembled WGS sequence"/>
</dbReference>
<dbReference type="EMBL" id="KB521694">
    <property type="protein sequence ID" value="EMP37596.1"/>
    <property type="molecule type" value="Genomic_DNA"/>
</dbReference>
<organism evidence="2 3">
    <name type="scientific">Chelonia mydas</name>
    <name type="common">Green sea-turtle</name>
    <name type="synonym">Chelonia agassizi</name>
    <dbReference type="NCBI Taxonomy" id="8469"/>
    <lineage>
        <taxon>Eukaryota</taxon>
        <taxon>Metazoa</taxon>
        <taxon>Chordata</taxon>
        <taxon>Craniata</taxon>
        <taxon>Vertebrata</taxon>
        <taxon>Euteleostomi</taxon>
        <taxon>Archelosauria</taxon>
        <taxon>Testudinata</taxon>
        <taxon>Testudines</taxon>
        <taxon>Cryptodira</taxon>
        <taxon>Durocryptodira</taxon>
        <taxon>Americhelydia</taxon>
        <taxon>Chelonioidea</taxon>
        <taxon>Cheloniidae</taxon>
        <taxon>Chelonia</taxon>
    </lineage>
</organism>
<reference evidence="3" key="2">
    <citation type="journal article" date="2013" name="Nat. Genet.">
        <title>The draft genomes of soft-shell turtle and green sea turtle yield insights into the development and evolution of the turtle-specific body plan.</title>
        <authorList>
            <person name="Wang Z."/>
            <person name="Pascual-Anaya J."/>
            <person name="Zadissa A."/>
            <person name="Li W."/>
            <person name="Niimura Y."/>
            <person name="Huang Z."/>
            <person name="Li C."/>
            <person name="White S."/>
            <person name="Xiong Z."/>
            <person name="Fang D."/>
            <person name="Wang B."/>
            <person name="Ming Y."/>
            <person name="Chen Y."/>
            <person name="Zheng Y."/>
            <person name="Kuraku S."/>
            <person name="Pignatelli M."/>
            <person name="Herrero J."/>
            <person name="Beal K."/>
            <person name="Nozawa M."/>
            <person name="Li Q."/>
            <person name="Wang J."/>
            <person name="Zhang H."/>
            <person name="Yu L."/>
            <person name="Shigenobu S."/>
            <person name="Wang J."/>
            <person name="Liu J."/>
            <person name="Flicek P."/>
            <person name="Searle S."/>
            <person name="Wang J."/>
            <person name="Kuratani S."/>
            <person name="Yin Y."/>
            <person name="Aken B."/>
            <person name="Zhang G."/>
            <person name="Irie N."/>
        </authorList>
    </citation>
    <scope>NUCLEOTIDE SEQUENCE [LARGE SCALE GENOMIC DNA]</scope>
</reference>
<sequence length="142" mass="16435">MDRKVYSSASLLFRISNCLLLMAKYDFLNYVQMVNFVDKLPQQDRAYFQAILEEGKLVTRTIFHAAVDSTDTSSYRMATQIIMSREFWLDSSGFPREVQSTTEDFPFDESYLFNQKTDDSLHSLKDSRAALQSLGIYMPVPK</sequence>
<reference evidence="2" key="1">
    <citation type="submission" date="2012-03" db="EMBL/GenBank/DDBJ databases">
        <title>Development and evolution of a turtle-specific body plan assessed by genome-wide analyses.</title>
        <authorList>
            <person name="Zhang G."/>
            <person name="Huang Z."/>
            <person name="Wang Z."/>
        </authorList>
    </citation>
    <scope>NUCLEOTIDE SEQUENCE</scope>
</reference>
<dbReference type="AlphaFoldDB" id="M7BI49"/>
<dbReference type="EMBL" id="KB521694">
    <property type="protein sequence ID" value="EMP37595.1"/>
    <property type="molecule type" value="Genomic_DNA"/>
</dbReference>
<keyword evidence="3" id="KW-1185">Reference proteome</keyword>
<accession>M7BI49</accession>